<reference evidence="3" key="1">
    <citation type="submission" date="2016-04" db="EMBL/GenBank/DDBJ databases">
        <title>Cephalotus genome sequencing.</title>
        <authorList>
            <person name="Fukushima K."/>
            <person name="Hasebe M."/>
            <person name="Fang X."/>
        </authorList>
    </citation>
    <scope>NUCLEOTIDE SEQUENCE [LARGE SCALE GENOMIC DNA]</scope>
    <source>
        <strain evidence="3">cv. St1</strain>
    </source>
</reference>
<feature type="transmembrane region" description="Helical" evidence="1">
    <location>
        <begin position="119"/>
        <end position="146"/>
    </location>
</feature>
<protein>
    <submittedName>
        <fullName evidence="2">Uncharacterized protein</fullName>
    </submittedName>
</protein>
<evidence type="ECO:0000313" key="2">
    <source>
        <dbReference type="EMBL" id="GAV66662.1"/>
    </source>
</evidence>
<name>A0A1Q3BFM9_CEPFO</name>
<keyword evidence="1" id="KW-0812">Transmembrane</keyword>
<organism evidence="2 3">
    <name type="scientific">Cephalotus follicularis</name>
    <name type="common">Albany pitcher plant</name>
    <dbReference type="NCBI Taxonomy" id="3775"/>
    <lineage>
        <taxon>Eukaryota</taxon>
        <taxon>Viridiplantae</taxon>
        <taxon>Streptophyta</taxon>
        <taxon>Embryophyta</taxon>
        <taxon>Tracheophyta</taxon>
        <taxon>Spermatophyta</taxon>
        <taxon>Magnoliopsida</taxon>
        <taxon>eudicotyledons</taxon>
        <taxon>Gunneridae</taxon>
        <taxon>Pentapetalae</taxon>
        <taxon>rosids</taxon>
        <taxon>fabids</taxon>
        <taxon>Oxalidales</taxon>
        <taxon>Cephalotaceae</taxon>
        <taxon>Cephalotus</taxon>
    </lineage>
</organism>
<sequence length="187" mass="20920">MDNLPSIEDIFAPMERVPRFEPHLSGHHSAMVAKYDGHRNGRGGLGSHGATRGSGRTGGHFVHTARNLATLLLVMTCTQRLKLYRQYIHMVLIINRQHFQRRRLRLIISVYPGQNMMSLFSLVVVLLLLLLHLSVFLLLVMLPFLISLQDMRTGTMIDGDHTVGGLYHVDHVVAMAATIAAYCGHTS</sequence>
<keyword evidence="1" id="KW-0472">Membrane</keyword>
<evidence type="ECO:0000256" key="1">
    <source>
        <dbReference type="SAM" id="Phobius"/>
    </source>
</evidence>
<dbReference type="EMBL" id="BDDD01000493">
    <property type="protein sequence ID" value="GAV66662.1"/>
    <property type="molecule type" value="Genomic_DNA"/>
</dbReference>
<dbReference type="InParanoid" id="A0A1Q3BFM9"/>
<dbReference type="Proteomes" id="UP000187406">
    <property type="component" value="Unassembled WGS sequence"/>
</dbReference>
<keyword evidence="1" id="KW-1133">Transmembrane helix</keyword>
<comment type="caution">
    <text evidence="2">The sequence shown here is derived from an EMBL/GenBank/DDBJ whole genome shotgun (WGS) entry which is preliminary data.</text>
</comment>
<dbReference type="AlphaFoldDB" id="A0A1Q3BFM9"/>
<evidence type="ECO:0000313" key="3">
    <source>
        <dbReference type="Proteomes" id="UP000187406"/>
    </source>
</evidence>
<keyword evidence="3" id="KW-1185">Reference proteome</keyword>
<proteinExistence type="predicted"/>
<accession>A0A1Q3BFM9</accession>
<gene>
    <name evidence="2" type="ORF">CFOL_v3_10172</name>
</gene>